<dbReference type="Gene3D" id="3.10.350.10">
    <property type="entry name" value="LysM domain"/>
    <property type="match status" value="3"/>
</dbReference>
<accession>A0A5M9JSR4</accession>
<dbReference type="SMART" id="SM00257">
    <property type="entry name" value="LysM"/>
    <property type="match status" value="3"/>
</dbReference>
<gene>
    <name evidence="2" type="ORF">EYC84_000458</name>
</gene>
<dbReference type="AlphaFoldDB" id="A0A5M9JSR4"/>
<dbReference type="Proteomes" id="UP000322873">
    <property type="component" value="Unassembled WGS sequence"/>
</dbReference>
<dbReference type="InterPro" id="IPR036779">
    <property type="entry name" value="LysM_dom_sf"/>
</dbReference>
<feature type="domain" description="LysM" evidence="1">
    <location>
        <begin position="63"/>
        <end position="108"/>
    </location>
</feature>
<dbReference type="CDD" id="cd00118">
    <property type="entry name" value="LysM"/>
    <property type="match status" value="3"/>
</dbReference>
<sequence>MGHAVRVKQGDTLSSIAAANGVSSEDLVATNPNIANQNSIVPGQRITLPESNVPATNSSSTGRTVTVKKGDTLSKIAAANKVSLADLIAANPDIADPDLIYPGQTINIPGGGSPKTYTIKHGDTLNKIASSSGIPMEALKDANPRLKANPDSIHPGQCQVQSCNVNDNETCVLRRVV</sequence>
<dbReference type="GO" id="GO:0008932">
    <property type="term" value="F:lytic endotransglycosylase activity"/>
    <property type="evidence" value="ECO:0007669"/>
    <property type="project" value="TreeGrafter"/>
</dbReference>
<evidence type="ECO:0000259" key="1">
    <source>
        <dbReference type="PROSITE" id="PS51782"/>
    </source>
</evidence>
<keyword evidence="3" id="KW-1185">Reference proteome</keyword>
<dbReference type="PANTHER" id="PTHR33734:SF22">
    <property type="entry name" value="MEMBRANE-BOUND LYTIC MUREIN TRANSGLYCOSYLASE D"/>
    <property type="match status" value="1"/>
</dbReference>
<protein>
    <recommendedName>
        <fullName evidence="1">LysM domain-containing protein</fullName>
    </recommendedName>
</protein>
<dbReference type="PROSITE" id="PS51782">
    <property type="entry name" value="LYSM"/>
    <property type="match status" value="3"/>
</dbReference>
<evidence type="ECO:0000313" key="2">
    <source>
        <dbReference type="EMBL" id="KAA8571109.1"/>
    </source>
</evidence>
<dbReference type="PANTHER" id="PTHR33734">
    <property type="entry name" value="LYSM DOMAIN-CONTAINING GPI-ANCHORED PROTEIN 2"/>
    <property type="match status" value="1"/>
</dbReference>
<feature type="domain" description="LysM" evidence="1">
    <location>
        <begin position="115"/>
        <end position="161"/>
    </location>
</feature>
<dbReference type="Pfam" id="PF01476">
    <property type="entry name" value="LysM"/>
    <property type="match status" value="3"/>
</dbReference>
<dbReference type="InterPro" id="IPR018392">
    <property type="entry name" value="LysM"/>
</dbReference>
<name>A0A5M9JSR4_MONFR</name>
<organism evidence="2 3">
    <name type="scientific">Monilinia fructicola</name>
    <name type="common">Brown rot fungus</name>
    <name type="synonym">Ciboria fructicola</name>
    <dbReference type="NCBI Taxonomy" id="38448"/>
    <lineage>
        <taxon>Eukaryota</taxon>
        <taxon>Fungi</taxon>
        <taxon>Dikarya</taxon>
        <taxon>Ascomycota</taxon>
        <taxon>Pezizomycotina</taxon>
        <taxon>Leotiomycetes</taxon>
        <taxon>Helotiales</taxon>
        <taxon>Sclerotiniaceae</taxon>
        <taxon>Monilinia</taxon>
    </lineage>
</organism>
<proteinExistence type="predicted"/>
<dbReference type="SUPFAM" id="SSF54106">
    <property type="entry name" value="LysM domain"/>
    <property type="match status" value="3"/>
</dbReference>
<evidence type="ECO:0000313" key="3">
    <source>
        <dbReference type="Proteomes" id="UP000322873"/>
    </source>
</evidence>
<dbReference type="VEuPathDB" id="FungiDB:MFRU_028g01120"/>
<comment type="caution">
    <text evidence="2">The sequence shown here is derived from an EMBL/GenBank/DDBJ whole genome shotgun (WGS) entry which is preliminary data.</text>
</comment>
<dbReference type="EMBL" id="VICG01000006">
    <property type="protein sequence ID" value="KAA8571109.1"/>
    <property type="molecule type" value="Genomic_DNA"/>
</dbReference>
<feature type="domain" description="LysM" evidence="1">
    <location>
        <begin position="3"/>
        <end position="48"/>
    </location>
</feature>
<reference evidence="2 3" key="1">
    <citation type="submission" date="2019-06" db="EMBL/GenBank/DDBJ databases">
        <title>Genome Sequence of the Brown Rot Fungal Pathogen Monilinia fructicola.</title>
        <authorList>
            <person name="De Miccolis Angelini R.M."/>
            <person name="Landi L."/>
            <person name="Abate D."/>
            <person name="Pollastro S."/>
            <person name="Romanazzi G."/>
            <person name="Faretra F."/>
        </authorList>
    </citation>
    <scope>NUCLEOTIDE SEQUENCE [LARGE SCALE GENOMIC DNA]</scope>
    <source>
        <strain evidence="2 3">Mfrc123</strain>
    </source>
</reference>